<organism evidence="1 2">
    <name type="scientific">Aspergillus sclerotiicarbonarius (strain CBS 121057 / IBT 28362)</name>
    <dbReference type="NCBI Taxonomy" id="1448318"/>
    <lineage>
        <taxon>Eukaryota</taxon>
        <taxon>Fungi</taxon>
        <taxon>Dikarya</taxon>
        <taxon>Ascomycota</taxon>
        <taxon>Pezizomycotina</taxon>
        <taxon>Eurotiomycetes</taxon>
        <taxon>Eurotiomycetidae</taxon>
        <taxon>Eurotiales</taxon>
        <taxon>Aspergillaceae</taxon>
        <taxon>Aspergillus</taxon>
        <taxon>Aspergillus subgen. Circumdati</taxon>
    </lineage>
</organism>
<keyword evidence="2" id="KW-1185">Reference proteome</keyword>
<dbReference type="VEuPathDB" id="FungiDB:BO78DRAFT_161153"/>
<protein>
    <submittedName>
        <fullName evidence="1">Uncharacterized protein</fullName>
    </submittedName>
</protein>
<gene>
    <name evidence="1" type="ORF">BO78DRAFT_161153</name>
</gene>
<dbReference type="EMBL" id="KZ826319">
    <property type="protein sequence ID" value="PYI11032.1"/>
    <property type="molecule type" value="Genomic_DNA"/>
</dbReference>
<name>A0A319EL58_ASPSB</name>
<dbReference type="Proteomes" id="UP000248423">
    <property type="component" value="Unassembled WGS sequence"/>
</dbReference>
<reference evidence="1 2" key="1">
    <citation type="submission" date="2018-02" db="EMBL/GenBank/DDBJ databases">
        <title>The genomes of Aspergillus section Nigri reveals drivers in fungal speciation.</title>
        <authorList>
            <consortium name="DOE Joint Genome Institute"/>
            <person name="Vesth T.C."/>
            <person name="Nybo J."/>
            <person name="Theobald S."/>
            <person name="Brandl J."/>
            <person name="Frisvad J.C."/>
            <person name="Nielsen K.F."/>
            <person name="Lyhne E.K."/>
            <person name="Kogle M.E."/>
            <person name="Kuo A."/>
            <person name="Riley R."/>
            <person name="Clum A."/>
            <person name="Nolan M."/>
            <person name="Lipzen A."/>
            <person name="Salamov A."/>
            <person name="Henrissat B."/>
            <person name="Wiebenga A."/>
            <person name="De vries R.P."/>
            <person name="Grigoriev I.V."/>
            <person name="Mortensen U.H."/>
            <person name="Andersen M.R."/>
            <person name="Baker S.E."/>
        </authorList>
    </citation>
    <scope>NUCLEOTIDE SEQUENCE [LARGE SCALE GENOMIC DNA]</scope>
    <source>
        <strain evidence="1 2">CBS 121057</strain>
    </source>
</reference>
<dbReference type="AlphaFoldDB" id="A0A319EL58"/>
<sequence length="149" mass="16091">MGHHTTTLPSSKLRALDSQTGFAGIQHPAQGAQKNTIVLEFLLPTTYLPGGSMEGEHGVEAWSLPALSGPPELPAPVGSRLASQEVAPGFIVNWVGFSRGCSLSCRQDDHRIWRRENSCRGASLVLRWCFCGGNNHRMKFSGLVPVALL</sequence>
<proteinExistence type="predicted"/>
<accession>A0A319EL58</accession>
<evidence type="ECO:0000313" key="1">
    <source>
        <dbReference type="EMBL" id="PYI11032.1"/>
    </source>
</evidence>
<evidence type="ECO:0000313" key="2">
    <source>
        <dbReference type="Proteomes" id="UP000248423"/>
    </source>
</evidence>